<dbReference type="OrthoDB" id="3575960at2"/>
<evidence type="ECO:0000256" key="3">
    <source>
        <dbReference type="ARBA" id="ARBA00022475"/>
    </source>
</evidence>
<dbReference type="InterPro" id="IPR051311">
    <property type="entry name" value="DedA_domain"/>
</dbReference>
<reference evidence="9 10" key="1">
    <citation type="submission" date="2019-03" db="EMBL/GenBank/DDBJ databases">
        <title>Sequencing the genomes of 1000 actinobacteria strains.</title>
        <authorList>
            <person name="Klenk H.-P."/>
        </authorList>
    </citation>
    <scope>NUCLEOTIDE SEQUENCE [LARGE SCALE GENOMIC DNA]</scope>
    <source>
        <strain evidence="9 10">DSM 44969</strain>
    </source>
</reference>
<evidence type="ECO:0000259" key="8">
    <source>
        <dbReference type="Pfam" id="PF09335"/>
    </source>
</evidence>
<keyword evidence="4 7" id="KW-0812">Transmembrane</keyword>
<evidence type="ECO:0000256" key="6">
    <source>
        <dbReference type="ARBA" id="ARBA00023136"/>
    </source>
</evidence>
<keyword evidence="10" id="KW-1185">Reference proteome</keyword>
<evidence type="ECO:0000256" key="7">
    <source>
        <dbReference type="SAM" id="Phobius"/>
    </source>
</evidence>
<evidence type="ECO:0000256" key="1">
    <source>
        <dbReference type="ARBA" id="ARBA00004651"/>
    </source>
</evidence>
<dbReference type="PANTHER" id="PTHR42709">
    <property type="entry name" value="ALKALINE PHOSPHATASE LIKE PROTEIN"/>
    <property type="match status" value="1"/>
</dbReference>
<comment type="caution">
    <text evidence="9">The sequence shown here is derived from an EMBL/GenBank/DDBJ whole genome shotgun (WGS) entry which is preliminary data.</text>
</comment>
<comment type="subcellular location">
    <subcellularLocation>
        <location evidence="1">Cell membrane</location>
        <topology evidence="1">Multi-pass membrane protein</topology>
    </subcellularLocation>
</comment>
<evidence type="ECO:0000256" key="5">
    <source>
        <dbReference type="ARBA" id="ARBA00022989"/>
    </source>
</evidence>
<accession>A0A4R1HU99</accession>
<evidence type="ECO:0000313" key="9">
    <source>
        <dbReference type="EMBL" id="TCK21012.1"/>
    </source>
</evidence>
<dbReference type="RefSeq" id="WP_132429817.1">
    <property type="nucleotide sequence ID" value="NZ_SMFZ01000002.1"/>
</dbReference>
<gene>
    <name evidence="9" type="ORF">EV378_4986</name>
</gene>
<dbReference type="PANTHER" id="PTHR42709:SF6">
    <property type="entry name" value="UNDECAPRENYL PHOSPHATE TRANSPORTER A"/>
    <property type="match status" value="1"/>
</dbReference>
<organism evidence="9 10">
    <name type="scientific">Pseudonocardia endophytica</name>
    <dbReference type="NCBI Taxonomy" id="401976"/>
    <lineage>
        <taxon>Bacteria</taxon>
        <taxon>Bacillati</taxon>
        <taxon>Actinomycetota</taxon>
        <taxon>Actinomycetes</taxon>
        <taxon>Pseudonocardiales</taxon>
        <taxon>Pseudonocardiaceae</taxon>
        <taxon>Pseudonocardia</taxon>
    </lineage>
</organism>
<feature type="domain" description="VTT" evidence="8">
    <location>
        <begin position="40"/>
        <end position="163"/>
    </location>
</feature>
<protein>
    <submittedName>
        <fullName evidence="9">Membrane protein DedA with SNARE-associated domain</fullName>
    </submittedName>
</protein>
<evidence type="ECO:0000256" key="2">
    <source>
        <dbReference type="ARBA" id="ARBA00010792"/>
    </source>
</evidence>
<dbReference type="AlphaFoldDB" id="A0A4R1HU99"/>
<keyword evidence="5 7" id="KW-1133">Transmembrane helix</keyword>
<proteinExistence type="inferred from homology"/>
<feature type="transmembrane region" description="Helical" evidence="7">
    <location>
        <begin position="21"/>
        <end position="40"/>
    </location>
</feature>
<dbReference type="GO" id="GO:0005886">
    <property type="term" value="C:plasma membrane"/>
    <property type="evidence" value="ECO:0007669"/>
    <property type="project" value="UniProtKB-SubCell"/>
</dbReference>
<feature type="transmembrane region" description="Helical" evidence="7">
    <location>
        <begin position="144"/>
        <end position="167"/>
    </location>
</feature>
<evidence type="ECO:0000256" key="4">
    <source>
        <dbReference type="ARBA" id="ARBA00022692"/>
    </source>
</evidence>
<keyword evidence="6 7" id="KW-0472">Membrane</keyword>
<evidence type="ECO:0000313" key="10">
    <source>
        <dbReference type="Proteomes" id="UP000295560"/>
    </source>
</evidence>
<dbReference type="Pfam" id="PF09335">
    <property type="entry name" value="VTT_dom"/>
    <property type="match status" value="1"/>
</dbReference>
<dbReference type="EMBL" id="SMFZ01000002">
    <property type="protein sequence ID" value="TCK21012.1"/>
    <property type="molecule type" value="Genomic_DNA"/>
</dbReference>
<dbReference type="Proteomes" id="UP000295560">
    <property type="component" value="Unassembled WGS sequence"/>
</dbReference>
<sequence length="221" mass="22384">MDLLATLQAVQPLMDAVLHSAWLLPALVALIAIDGPVPMLPSETLLMSAAAAAFGSHDGLGVAGLFVAALAGSVLGDLAVFGMGRTSTRILPRAADAENGLAAWVRANLFRRPVVALVGARFVPGGRLVSTAAAGRLGLPLRRLLLGSAVSSVLWSVYMLVIGFAVGPMTGGNPLMCVAAGAVMAVVTAGAYAVGARIRAAVLRRRSPVAAATARPAFAAR</sequence>
<feature type="transmembrane region" description="Helical" evidence="7">
    <location>
        <begin position="60"/>
        <end position="83"/>
    </location>
</feature>
<name>A0A4R1HU99_PSEEN</name>
<feature type="transmembrane region" description="Helical" evidence="7">
    <location>
        <begin position="173"/>
        <end position="196"/>
    </location>
</feature>
<dbReference type="InterPro" id="IPR032816">
    <property type="entry name" value="VTT_dom"/>
</dbReference>
<keyword evidence="3" id="KW-1003">Cell membrane</keyword>
<comment type="similarity">
    <text evidence="2">Belongs to the DedA family.</text>
</comment>